<dbReference type="KEGG" id="lmq:LMM7_2871"/>
<accession>A0A0E0UZY0</accession>
<proteinExistence type="predicted"/>
<organism evidence="1 2">
    <name type="scientific">Listeria monocytogenes serotype 4a (strain M7)</name>
    <dbReference type="NCBI Taxonomy" id="1030009"/>
    <lineage>
        <taxon>Bacteria</taxon>
        <taxon>Bacillati</taxon>
        <taxon>Bacillota</taxon>
        <taxon>Bacilli</taxon>
        <taxon>Bacillales</taxon>
        <taxon>Listeriaceae</taxon>
        <taxon>Listeria</taxon>
    </lineage>
</organism>
<name>A0A0E0UZY0_LISMM</name>
<dbReference type="Proteomes" id="UP000000486">
    <property type="component" value="Chromosome"/>
</dbReference>
<reference evidence="1 2" key="1">
    <citation type="journal article" date="2011" name="J. Bacteriol.">
        <title>Genome sequence of the nonpathogenic Listeria monocytogenes serovar 4a strain M7.</title>
        <authorList>
            <person name="Chen J."/>
            <person name="Xia Y."/>
            <person name="Cheng C."/>
            <person name="Fang C."/>
            <person name="Shan Y."/>
            <person name="Jin G."/>
            <person name="Fang W."/>
        </authorList>
    </citation>
    <scope>NUCLEOTIDE SEQUENCE [LARGE SCALE GENOMIC DNA]</scope>
    <source>
        <strain evidence="1 2">M7</strain>
    </source>
</reference>
<gene>
    <name evidence="1" type="ordered locus">LMM7_2871</name>
</gene>
<dbReference type="HOGENOM" id="CLU_212694_0_0_9"/>
<dbReference type="AlphaFoldDB" id="A0A0E0UZY0"/>
<evidence type="ECO:0000313" key="1">
    <source>
        <dbReference type="EMBL" id="AEH93876.1"/>
    </source>
</evidence>
<evidence type="ECO:0000313" key="2">
    <source>
        <dbReference type="Proteomes" id="UP000000486"/>
    </source>
</evidence>
<protein>
    <submittedName>
        <fullName evidence="1">Uncharacterized protein</fullName>
    </submittedName>
</protein>
<sequence>MIRIPVFLIMFFTATSPSFEQIINSFYLYFHKETYHKNSLFE</sequence>
<dbReference type="EMBL" id="CP002816">
    <property type="protein sequence ID" value="AEH93876.1"/>
    <property type="molecule type" value="Genomic_DNA"/>
</dbReference>
<dbReference type="PATRIC" id="fig|1030009.3.peg.2860"/>